<protein>
    <submittedName>
        <fullName evidence="12">RNA polymerase sigma-54 factor</fullName>
    </submittedName>
</protein>
<sequence>MIQPIRQKQFQTQQQLQTLSPQQILVVKLLELPTVELEDKIHAELLENPALEKIENESPTESNPDNETNPENNEDSGTEYDSLNDYLTEDDIPDYKLQENNRSKEGQVADIPFSDTTSFYELLQEQVSEQNLTEHQREIAEYVIGSLDDDGLLRKSLETINEELAIYASINTSMTELEEILKVIHEFDPPGIGARNLQECLLLQIRRRKPERRTDSTVNIQETIIKDYYEEFTRKHWDKIIQKLKLNEDDFKKAIAEITKLNPCPGSSLGEAIGRNIQHIVPDFIVEIDEQNSIHVTLNNHNIPQLRMSREFTQMIEEHKKNKTNQSKEVKEAMIFLKQKIDAAQGFIDAVKQRQNTLMITMQAIVHLQRSFFLERNESLLRPMILKDVAEYTGLDISTISRVSNSKYVQTDYGIYPLKYFFNDGYITGDGEEKSVREIKNLLKECVENENKKKPLTDDELADVLIQKGYPIARRTIAKYRQQLNIPVARLRK</sequence>
<organism evidence="12">
    <name type="scientific">termite gut metagenome</name>
    <dbReference type="NCBI Taxonomy" id="433724"/>
    <lineage>
        <taxon>unclassified sequences</taxon>
        <taxon>metagenomes</taxon>
        <taxon>organismal metagenomes</taxon>
    </lineage>
</organism>
<keyword evidence="4" id="KW-0548">Nucleotidyltransferase</keyword>
<evidence type="ECO:0000256" key="4">
    <source>
        <dbReference type="ARBA" id="ARBA00022695"/>
    </source>
</evidence>
<dbReference type="EMBL" id="SNRY01000117">
    <property type="protein sequence ID" value="KAA6346795.1"/>
    <property type="molecule type" value="Genomic_DNA"/>
</dbReference>
<dbReference type="GO" id="GO:0016779">
    <property type="term" value="F:nucleotidyltransferase activity"/>
    <property type="evidence" value="ECO:0007669"/>
    <property type="project" value="UniProtKB-KW"/>
</dbReference>
<proteinExistence type="inferred from homology"/>
<dbReference type="PROSITE" id="PS50044">
    <property type="entry name" value="SIGMA54_3"/>
    <property type="match status" value="1"/>
</dbReference>
<dbReference type="Pfam" id="PF00309">
    <property type="entry name" value="Sigma54_AID"/>
    <property type="match status" value="1"/>
</dbReference>
<feature type="domain" description="RNA polymerase sigma factor 54 DNA-binding" evidence="10">
    <location>
        <begin position="336"/>
        <end position="493"/>
    </location>
</feature>
<dbReference type="GO" id="GO:0001216">
    <property type="term" value="F:DNA-binding transcription activator activity"/>
    <property type="evidence" value="ECO:0007669"/>
    <property type="project" value="InterPro"/>
</dbReference>
<accession>A0A5J4SNU0</accession>
<feature type="compositionally biased region" description="Low complexity" evidence="9">
    <location>
        <begin position="60"/>
        <end position="71"/>
    </location>
</feature>
<feature type="region of interest" description="Disordered" evidence="9">
    <location>
        <begin position="48"/>
        <end position="85"/>
    </location>
</feature>
<keyword evidence="3" id="KW-0808">Transferase</keyword>
<evidence type="ECO:0000256" key="7">
    <source>
        <dbReference type="ARBA" id="ARBA00023125"/>
    </source>
</evidence>
<keyword evidence="8" id="KW-0804">Transcription</keyword>
<dbReference type="PANTHER" id="PTHR32248:SF4">
    <property type="entry name" value="RNA POLYMERASE SIGMA-54 FACTOR"/>
    <property type="match status" value="1"/>
</dbReference>
<evidence type="ECO:0000256" key="1">
    <source>
        <dbReference type="ARBA" id="ARBA00008798"/>
    </source>
</evidence>
<evidence type="ECO:0000256" key="3">
    <source>
        <dbReference type="ARBA" id="ARBA00022679"/>
    </source>
</evidence>
<dbReference type="PRINTS" id="PR00045">
    <property type="entry name" value="SIGMA54FCT"/>
</dbReference>
<evidence type="ECO:0000256" key="9">
    <source>
        <dbReference type="SAM" id="MobiDB-lite"/>
    </source>
</evidence>
<dbReference type="AlphaFoldDB" id="A0A5J4SNU0"/>
<dbReference type="PIRSF" id="PIRSF000774">
    <property type="entry name" value="RpoN"/>
    <property type="match status" value="1"/>
</dbReference>
<dbReference type="Pfam" id="PF04963">
    <property type="entry name" value="Sigma54_CBD"/>
    <property type="match status" value="1"/>
</dbReference>
<feature type="domain" description="RNA polymerase sigma factor 54 core-binding" evidence="11">
    <location>
        <begin position="115"/>
        <end position="311"/>
    </location>
</feature>
<dbReference type="Gene3D" id="1.10.10.1330">
    <property type="entry name" value="RNA polymerase sigma-54 factor, core-binding domain"/>
    <property type="match status" value="1"/>
</dbReference>
<dbReference type="Pfam" id="PF04552">
    <property type="entry name" value="Sigma54_DBD"/>
    <property type="match status" value="1"/>
</dbReference>
<dbReference type="InterPro" id="IPR000394">
    <property type="entry name" value="RNA_pol_sigma_54"/>
</dbReference>
<dbReference type="GO" id="GO:0003677">
    <property type="term" value="F:DNA binding"/>
    <property type="evidence" value="ECO:0007669"/>
    <property type="project" value="UniProtKB-KW"/>
</dbReference>
<keyword evidence="6" id="KW-0731">Sigma factor</keyword>
<keyword evidence="2" id="KW-0240">DNA-directed RNA polymerase</keyword>
<keyword evidence="5" id="KW-0805">Transcription regulation</keyword>
<dbReference type="PROSITE" id="PS00718">
    <property type="entry name" value="SIGMA54_2"/>
    <property type="match status" value="1"/>
</dbReference>
<dbReference type="GO" id="GO:0016987">
    <property type="term" value="F:sigma factor activity"/>
    <property type="evidence" value="ECO:0007669"/>
    <property type="project" value="UniProtKB-KW"/>
</dbReference>
<comment type="caution">
    <text evidence="12">The sequence shown here is derived from an EMBL/GenBank/DDBJ whole genome shotgun (WGS) entry which is preliminary data.</text>
</comment>
<evidence type="ECO:0000259" key="11">
    <source>
        <dbReference type="Pfam" id="PF04963"/>
    </source>
</evidence>
<evidence type="ECO:0000256" key="8">
    <source>
        <dbReference type="ARBA" id="ARBA00023163"/>
    </source>
</evidence>
<evidence type="ECO:0000259" key="10">
    <source>
        <dbReference type="Pfam" id="PF04552"/>
    </source>
</evidence>
<keyword evidence="7" id="KW-0238">DNA-binding</keyword>
<evidence type="ECO:0000256" key="5">
    <source>
        <dbReference type="ARBA" id="ARBA00023015"/>
    </source>
</evidence>
<dbReference type="InterPro" id="IPR038709">
    <property type="entry name" value="RpoN_core-bd_sf"/>
</dbReference>
<dbReference type="InterPro" id="IPR007634">
    <property type="entry name" value="RNA_pol_sigma_54_DNA-bd"/>
</dbReference>
<comment type="similarity">
    <text evidence="1">Belongs to the sigma-54 factor family.</text>
</comment>
<evidence type="ECO:0000256" key="6">
    <source>
        <dbReference type="ARBA" id="ARBA00023082"/>
    </source>
</evidence>
<dbReference type="PANTHER" id="PTHR32248">
    <property type="entry name" value="RNA POLYMERASE SIGMA-54 FACTOR"/>
    <property type="match status" value="1"/>
</dbReference>
<evidence type="ECO:0000313" key="12">
    <source>
        <dbReference type="EMBL" id="KAA6346795.1"/>
    </source>
</evidence>
<evidence type="ECO:0000256" key="2">
    <source>
        <dbReference type="ARBA" id="ARBA00022478"/>
    </source>
</evidence>
<dbReference type="GO" id="GO:0000428">
    <property type="term" value="C:DNA-directed RNA polymerase complex"/>
    <property type="evidence" value="ECO:0007669"/>
    <property type="project" value="UniProtKB-KW"/>
</dbReference>
<dbReference type="Gene3D" id="1.10.10.60">
    <property type="entry name" value="Homeodomain-like"/>
    <property type="match status" value="1"/>
</dbReference>
<reference evidence="12" key="1">
    <citation type="submission" date="2019-03" db="EMBL/GenBank/DDBJ databases">
        <title>Single cell metagenomics reveals metabolic interactions within the superorganism composed of flagellate Streblomastix strix and complex community of Bacteroidetes bacteria on its surface.</title>
        <authorList>
            <person name="Treitli S.C."/>
            <person name="Kolisko M."/>
            <person name="Husnik F."/>
            <person name="Keeling P."/>
            <person name="Hampl V."/>
        </authorList>
    </citation>
    <scope>NUCLEOTIDE SEQUENCE</scope>
    <source>
        <strain evidence="12">STM</strain>
    </source>
</reference>
<dbReference type="NCBIfam" id="TIGR02395">
    <property type="entry name" value="rpoN_sigma"/>
    <property type="match status" value="1"/>
</dbReference>
<gene>
    <name evidence="12" type="ORF">EZS27_005698</name>
</gene>
<dbReference type="GO" id="GO:0006352">
    <property type="term" value="P:DNA-templated transcription initiation"/>
    <property type="evidence" value="ECO:0007669"/>
    <property type="project" value="InterPro"/>
</dbReference>
<dbReference type="InterPro" id="IPR007046">
    <property type="entry name" value="RNA_pol_sigma_54_core-bd"/>
</dbReference>
<name>A0A5J4SNU0_9ZZZZ</name>